<feature type="region of interest" description="Disordered" evidence="1">
    <location>
        <begin position="280"/>
        <end position="302"/>
    </location>
</feature>
<dbReference type="AlphaFoldDB" id="A0A124FXX0"/>
<feature type="transmembrane region" description="Helical" evidence="2">
    <location>
        <begin position="312"/>
        <end position="336"/>
    </location>
</feature>
<evidence type="ECO:0000313" key="3">
    <source>
        <dbReference type="EMBL" id="KUK79346.1"/>
    </source>
</evidence>
<feature type="transmembrane region" description="Helical" evidence="2">
    <location>
        <begin position="32"/>
        <end position="50"/>
    </location>
</feature>
<feature type="transmembrane region" description="Helical" evidence="2">
    <location>
        <begin position="238"/>
        <end position="259"/>
    </location>
</feature>
<evidence type="ECO:0000256" key="2">
    <source>
        <dbReference type="SAM" id="Phobius"/>
    </source>
</evidence>
<keyword evidence="2" id="KW-0472">Membrane</keyword>
<feature type="transmembrane region" description="Helical" evidence="2">
    <location>
        <begin position="123"/>
        <end position="140"/>
    </location>
</feature>
<proteinExistence type="predicted"/>
<comment type="caution">
    <text evidence="3">The sequence shown here is derived from an EMBL/GenBank/DDBJ whole genome shotgun (WGS) entry which is preliminary data.</text>
</comment>
<sequence length="452" mass="49360">MQLFFAGGAVFAVCLAGLVAFLFYLGRTKTGCSVYLLLPILLFTTTILLFGVLRSGLALSVSALGAMAGIVLSMDRNEYISVAGVFIVGVSLSVSPVLHHTGAYVTLILIFVRLLLIPKAPRVFLALAVLLPLLTIALLGDYRGGLIPSANRAAVSEVSESEIESSRDEEQPSFFSEEAESSVAQRADGGFEIAIPEEVPEVGFIDSIFLFGFYTIILILVISVARKALREFKGGARLVPPLMILVSVVVVLVGGFMYLRSLPLSEDIVFGTGGISSDLSTSMPTSGGEVARQEEGEPPSVETASAGRSVYLILRVATLTGIALLSAALAYMVFFITRRRQMNPSTPEAEEQIEEEVHHFVTELPAYGEGKEFIISAYQWLREMYFSDYRQLTPYELVWQTKGITKSLLTKLTAIYVPVKYGNRDPERTSCEKFERLFLELIKSLETAITAM</sequence>
<dbReference type="EMBL" id="LGGP01000270">
    <property type="protein sequence ID" value="KUK79346.1"/>
    <property type="molecule type" value="Genomic_DNA"/>
</dbReference>
<reference evidence="4" key="1">
    <citation type="journal article" date="2015" name="MBio">
        <title>Genome-Resolved Metagenomic Analysis Reveals Roles for Candidate Phyla and Other Microbial Community Members in Biogeochemical Transformations in Oil Reservoirs.</title>
        <authorList>
            <person name="Hu P."/>
            <person name="Tom L."/>
            <person name="Singh A."/>
            <person name="Thomas B.C."/>
            <person name="Baker B.J."/>
            <person name="Piceno Y.M."/>
            <person name="Andersen G.L."/>
            <person name="Banfield J.F."/>
        </authorList>
    </citation>
    <scope>NUCLEOTIDE SEQUENCE [LARGE SCALE GENOMIC DNA]</scope>
</reference>
<feature type="transmembrane region" description="Helical" evidence="2">
    <location>
        <begin position="101"/>
        <end position="116"/>
    </location>
</feature>
<keyword evidence="2" id="KW-0812">Transmembrane</keyword>
<dbReference type="PATRIC" id="fig|1184387.3.peg.1871"/>
<feature type="transmembrane region" description="Helical" evidence="2">
    <location>
        <begin position="6"/>
        <end position="25"/>
    </location>
</feature>
<gene>
    <name evidence="3" type="ORF">XD94_1404</name>
</gene>
<evidence type="ECO:0000256" key="1">
    <source>
        <dbReference type="SAM" id="MobiDB-lite"/>
    </source>
</evidence>
<name>A0A124FXX0_9BACT</name>
<evidence type="ECO:0000313" key="4">
    <source>
        <dbReference type="Proteomes" id="UP000054092"/>
    </source>
</evidence>
<feature type="transmembrane region" description="Helical" evidence="2">
    <location>
        <begin position="208"/>
        <end position="226"/>
    </location>
</feature>
<protein>
    <recommendedName>
        <fullName evidence="5">DUF4129 domain-containing protein</fullName>
    </recommendedName>
</protein>
<organism evidence="3 4">
    <name type="scientific">Mesotoga prima</name>
    <dbReference type="NCBI Taxonomy" id="1184387"/>
    <lineage>
        <taxon>Bacteria</taxon>
        <taxon>Thermotogati</taxon>
        <taxon>Thermotogota</taxon>
        <taxon>Thermotogae</taxon>
        <taxon>Kosmotogales</taxon>
        <taxon>Kosmotogaceae</taxon>
        <taxon>Mesotoga</taxon>
    </lineage>
</organism>
<accession>A0A124FXX0</accession>
<keyword evidence="2" id="KW-1133">Transmembrane helix</keyword>
<evidence type="ECO:0008006" key="5">
    <source>
        <dbReference type="Google" id="ProtNLM"/>
    </source>
</evidence>
<dbReference type="Proteomes" id="UP000054092">
    <property type="component" value="Unassembled WGS sequence"/>
</dbReference>